<comment type="caution">
    <text evidence="1">The sequence shown here is derived from an EMBL/GenBank/DDBJ whole genome shotgun (WGS) entry which is preliminary data.</text>
</comment>
<organism evidence="1 2">
    <name type="scientific">Racocetra persica</name>
    <dbReference type="NCBI Taxonomy" id="160502"/>
    <lineage>
        <taxon>Eukaryota</taxon>
        <taxon>Fungi</taxon>
        <taxon>Fungi incertae sedis</taxon>
        <taxon>Mucoromycota</taxon>
        <taxon>Glomeromycotina</taxon>
        <taxon>Glomeromycetes</taxon>
        <taxon>Diversisporales</taxon>
        <taxon>Gigasporaceae</taxon>
        <taxon>Racocetra</taxon>
    </lineage>
</organism>
<reference evidence="1" key="1">
    <citation type="submission" date="2021-06" db="EMBL/GenBank/DDBJ databases">
        <authorList>
            <person name="Kallberg Y."/>
            <person name="Tangrot J."/>
            <person name="Rosling A."/>
        </authorList>
    </citation>
    <scope>NUCLEOTIDE SEQUENCE</scope>
    <source>
        <strain evidence="1">MA461A</strain>
    </source>
</reference>
<protein>
    <submittedName>
        <fullName evidence="1">18852_t:CDS:1</fullName>
    </submittedName>
</protein>
<name>A0ACA9SK26_9GLOM</name>
<feature type="non-terminal residue" evidence="1">
    <location>
        <position position="65"/>
    </location>
</feature>
<dbReference type="EMBL" id="CAJVQC010127444">
    <property type="protein sequence ID" value="CAG8840691.1"/>
    <property type="molecule type" value="Genomic_DNA"/>
</dbReference>
<accession>A0ACA9SK26</accession>
<dbReference type="Proteomes" id="UP000789920">
    <property type="component" value="Unassembled WGS sequence"/>
</dbReference>
<evidence type="ECO:0000313" key="1">
    <source>
        <dbReference type="EMBL" id="CAG8840691.1"/>
    </source>
</evidence>
<gene>
    <name evidence="1" type="ORF">RPERSI_LOCUS31532</name>
</gene>
<evidence type="ECO:0000313" key="2">
    <source>
        <dbReference type="Proteomes" id="UP000789920"/>
    </source>
</evidence>
<proteinExistence type="predicted"/>
<sequence>IQTGHTEELYELHQQFINKIEKQLAKQEECVLQSDDEFNYKTINNLLKPRTKRQKYHKCIAAFND</sequence>
<feature type="non-terminal residue" evidence="1">
    <location>
        <position position="1"/>
    </location>
</feature>
<keyword evidence="2" id="KW-1185">Reference proteome</keyword>